<name>A0AA90UHP8_9BACT</name>
<dbReference type="Proteomes" id="UP000442105">
    <property type="component" value="Unassembled WGS sequence"/>
</dbReference>
<keyword evidence="2" id="KW-0175">Coiled coil</keyword>
<dbReference type="PROSITE" id="PS50005">
    <property type="entry name" value="TPR"/>
    <property type="match status" value="1"/>
</dbReference>
<dbReference type="Gene3D" id="1.25.40.10">
    <property type="entry name" value="Tetratricopeptide repeat domain"/>
    <property type="match status" value="3"/>
</dbReference>
<evidence type="ECO:0000313" key="3">
    <source>
        <dbReference type="EMBL" id="MQN14127.1"/>
    </source>
</evidence>
<proteinExistence type="predicted"/>
<dbReference type="InterPro" id="IPR019734">
    <property type="entry name" value="TPR_rpt"/>
</dbReference>
<evidence type="ECO:0000256" key="2">
    <source>
        <dbReference type="SAM" id="Coils"/>
    </source>
</evidence>
<reference evidence="4" key="1">
    <citation type="submission" date="2019-09" db="EMBL/GenBank/DDBJ databases">
        <title>Distinct polysaccharide growth profiles of human intestinal Prevotella copri isolates.</title>
        <authorList>
            <person name="Fehlner-Peach H."/>
            <person name="Magnabosco C."/>
            <person name="Raghavan V."/>
            <person name="Scher J.U."/>
            <person name="Tett A."/>
            <person name="Cox L.M."/>
            <person name="Gottsegen C."/>
            <person name="Watters A."/>
            <person name="Wiltshire- Gordon J.D."/>
            <person name="Segata N."/>
            <person name="Bonneau R."/>
            <person name="Littman D.R."/>
        </authorList>
    </citation>
    <scope>NUCLEOTIDE SEQUENCE [LARGE SCALE GENOMIC DNA]</scope>
    <source>
        <strain evidence="4">iAQ1179</strain>
    </source>
</reference>
<dbReference type="EMBL" id="VZCW01000384">
    <property type="protein sequence ID" value="MQN14127.1"/>
    <property type="molecule type" value="Genomic_DNA"/>
</dbReference>
<feature type="repeat" description="TPR" evidence="1">
    <location>
        <begin position="197"/>
        <end position="230"/>
    </location>
</feature>
<organism evidence="3 4">
    <name type="scientific">Segatella copri</name>
    <dbReference type="NCBI Taxonomy" id="165179"/>
    <lineage>
        <taxon>Bacteria</taxon>
        <taxon>Pseudomonadati</taxon>
        <taxon>Bacteroidota</taxon>
        <taxon>Bacteroidia</taxon>
        <taxon>Bacteroidales</taxon>
        <taxon>Prevotellaceae</taxon>
        <taxon>Segatella</taxon>
    </lineage>
</organism>
<gene>
    <name evidence="3" type="ORF">F7D95_15310</name>
</gene>
<dbReference type="RefSeq" id="WP_153129486.1">
    <property type="nucleotide sequence ID" value="NZ_VZCW01000384.1"/>
</dbReference>
<sequence>MKRFIFIICLVFLGIIGISAKKEQTPIHRLILQGDSCINEHDSFHAITYYQQYINEHPHDLNVLRKLASCYRLRGDNKKCISCMDSIPNDSLNHEDLRMMFYSYLNLGDKKKVELYGMTIYGKYPYDGEVFATLLQQWNNHGEPESVSAFALSYVEKRDSTNILINKELAYSLYLQLRYEQAIPRYKKLIADGFDNFESNLVIGLCYYNLEKYREAYTYLNKAAEMKKDNPNMNSLFYLGMTCKKISEQTKNIVEKETLARHAIINLERSITVAYPRSRGLYVNQQLAELYYYKMEYENAGHAFAQCIEYDDEDDPHNYYNAAQMYIGAKMKPQAKLYLQMFLAKADKLKDEKEKAKLTAKVKEQLKGLQTDK</sequence>
<dbReference type="SUPFAM" id="SSF48452">
    <property type="entry name" value="TPR-like"/>
    <property type="match status" value="1"/>
</dbReference>
<dbReference type="InterPro" id="IPR011990">
    <property type="entry name" value="TPR-like_helical_dom_sf"/>
</dbReference>
<protein>
    <recommendedName>
        <fullName evidence="5">Tetratricopeptide repeat protein</fullName>
    </recommendedName>
</protein>
<evidence type="ECO:0008006" key="5">
    <source>
        <dbReference type="Google" id="ProtNLM"/>
    </source>
</evidence>
<keyword evidence="1" id="KW-0802">TPR repeat</keyword>
<evidence type="ECO:0000313" key="4">
    <source>
        <dbReference type="Proteomes" id="UP000442105"/>
    </source>
</evidence>
<accession>A0AA90UHP8</accession>
<dbReference type="AlphaFoldDB" id="A0AA90UHP8"/>
<comment type="caution">
    <text evidence="3">The sequence shown here is derived from an EMBL/GenBank/DDBJ whole genome shotgun (WGS) entry which is preliminary data.</text>
</comment>
<evidence type="ECO:0000256" key="1">
    <source>
        <dbReference type="PROSITE-ProRule" id="PRU00339"/>
    </source>
</evidence>
<feature type="coiled-coil region" evidence="2">
    <location>
        <begin position="339"/>
        <end position="366"/>
    </location>
</feature>